<gene>
    <name evidence="2" type="ORF">KA717_27130</name>
</gene>
<dbReference type="Pfam" id="PF13175">
    <property type="entry name" value="AAA_15"/>
    <property type="match status" value="1"/>
</dbReference>
<dbReference type="EMBL" id="CP073041">
    <property type="protein sequence ID" value="UXE59463.1"/>
    <property type="molecule type" value="Genomic_DNA"/>
</dbReference>
<dbReference type="Gene3D" id="3.40.50.300">
    <property type="entry name" value="P-loop containing nucleotide triphosphate hydrolases"/>
    <property type="match status" value="1"/>
</dbReference>
<dbReference type="Proteomes" id="UP001065613">
    <property type="component" value="Chromosome"/>
</dbReference>
<evidence type="ECO:0000259" key="1">
    <source>
        <dbReference type="Pfam" id="PF13175"/>
    </source>
</evidence>
<dbReference type="PANTHER" id="PTHR32182">
    <property type="entry name" value="DNA REPLICATION AND REPAIR PROTEIN RECF"/>
    <property type="match status" value="1"/>
</dbReference>
<dbReference type="GO" id="GO:0006302">
    <property type="term" value="P:double-strand break repair"/>
    <property type="evidence" value="ECO:0007669"/>
    <property type="project" value="TreeGrafter"/>
</dbReference>
<dbReference type="PANTHER" id="PTHR32182:SF0">
    <property type="entry name" value="DNA REPLICATION AND REPAIR PROTEIN RECF"/>
    <property type="match status" value="1"/>
</dbReference>
<proteinExistence type="predicted"/>
<evidence type="ECO:0000313" key="2">
    <source>
        <dbReference type="EMBL" id="UXE59463.1"/>
    </source>
</evidence>
<name>A0A977KT82_9CYAN</name>
<dbReference type="KEGG" id="wna:KA717_27130"/>
<protein>
    <submittedName>
        <fullName evidence="2">AAA family ATPase</fullName>
    </submittedName>
</protein>
<dbReference type="InterPro" id="IPR041685">
    <property type="entry name" value="AAA_GajA/Old/RecF-like"/>
</dbReference>
<dbReference type="SUPFAM" id="SSF52540">
    <property type="entry name" value="P-loop containing nucleoside triphosphate hydrolases"/>
    <property type="match status" value="1"/>
</dbReference>
<dbReference type="GO" id="GO:0000731">
    <property type="term" value="P:DNA synthesis involved in DNA repair"/>
    <property type="evidence" value="ECO:0007669"/>
    <property type="project" value="TreeGrafter"/>
</dbReference>
<sequence length="118" mass="13352">MKVKRLELKGFRGFDEIVLDFDTSPQRPTVFIGVNGVGKSSILDALAILLSWFISGLKNENKKNENKKYRNIPLYSENQAQGTRPSINDFENKCDAINQSITVQYGDEKGASHLCHKY</sequence>
<accession>A0A977KT82</accession>
<feature type="domain" description="Endonuclease GajA/Old nuclease/RecF-like AAA" evidence="1">
    <location>
        <begin position="1"/>
        <end position="105"/>
    </location>
</feature>
<reference evidence="2" key="1">
    <citation type="submission" date="2021-04" db="EMBL/GenBank/DDBJ databases">
        <title>Genome sequence of Woronichinia naegeliana from Washington state freshwater lake bloom.</title>
        <authorList>
            <person name="Dreher T.W."/>
        </authorList>
    </citation>
    <scope>NUCLEOTIDE SEQUENCE</scope>
    <source>
        <strain evidence="2">WA131</strain>
    </source>
</reference>
<dbReference type="AlphaFoldDB" id="A0A977KT82"/>
<organism evidence="2">
    <name type="scientific">Woronichinia naegeliana WA131</name>
    <dbReference type="NCBI Taxonomy" id="2824559"/>
    <lineage>
        <taxon>Bacteria</taxon>
        <taxon>Bacillati</taxon>
        <taxon>Cyanobacteriota</taxon>
        <taxon>Cyanophyceae</taxon>
        <taxon>Synechococcales</taxon>
        <taxon>Coelosphaeriaceae</taxon>
        <taxon>Woronichinia</taxon>
    </lineage>
</organism>
<dbReference type="InterPro" id="IPR027417">
    <property type="entry name" value="P-loop_NTPase"/>
</dbReference>